<organism evidence="2 3">
    <name type="scientific">Mycolicibacterium arseniciresistens</name>
    <dbReference type="NCBI Taxonomy" id="3062257"/>
    <lineage>
        <taxon>Bacteria</taxon>
        <taxon>Bacillati</taxon>
        <taxon>Actinomycetota</taxon>
        <taxon>Actinomycetes</taxon>
        <taxon>Mycobacteriales</taxon>
        <taxon>Mycobacteriaceae</taxon>
        <taxon>Mycolicibacterium</taxon>
    </lineage>
</organism>
<proteinExistence type="predicted"/>
<keyword evidence="3" id="KW-1185">Reference proteome</keyword>
<gene>
    <name evidence="2" type="ORF">Q2100_08410</name>
</gene>
<evidence type="ECO:0000256" key="1">
    <source>
        <dbReference type="SAM" id="MobiDB-lite"/>
    </source>
</evidence>
<comment type="caution">
    <text evidence="2">The sequence shown here is derived from an EMBL/GenBank/DDBJ whole genome shotgun (WGS) entry which is preliminary data.</text>
</comment>
<reference evidence="2" key="1">
    <citation type="submission" date="2023-07" db="EMBL/GenBank/DDBJ databases">
        <title>Mycolicibacterium sp. nov., a novel bacterial species.</title>
        <authorList>
            <person name="Cao Y."/>
        </authorList>
    </citation>
    <scope>NUCLEOTIDE SEQUENCE</scope>
    <source>
        <strain evidence="2">KC 300</strain>
    </source>
</reference>
<evidence type="ECO:0000313" key="3">
    <source>
        <dbReference type="Proteomes" id="UP001168823"/>
    </source>
</evidence>
<name>A0ABT8UDA1_9MYCO</name>
<dbReference type="RefSeq" id="WP_302913645.1">
    <property type="nucleotide sequence ID" value="NZ_JAUMSQ010000039.1"/>
</dbReference>
<feature type="compositionally biased region" description="Polar residues" evidence="1">
    <location>
        <begin position="587"/>
        <end position="600"/>
    </location>
</feature>
<protein>
    <recommendedName>
        <fullName evidence="4">Tetratricopeptide repeat protein</fullName>
    </recommendedName>
</protein>
<dbReference type="Proteomes" id="UP001168823">
    <property type="component" value="Unassembled WGS sequence"/>
</dbReference>
<sequence>MAKRKPQTPLQLRGQLMLQVSAGRYFRPDIEIRERPHRRTVYTNAWLLDPTSVGLPVGTITGSTEFAAVSTVMIEAMDRLETQKFDGSASMLVATGGDELIDDVAYVTSFVLNRTFSRNDDQVHRLVVADGSARRRHSAASMFPGLFDGAQVVHATEWDAVQAFMTDLVALGREDFARSMRVIRTTVDATRRAIDDPTGAYTDIVAALESLGDDHLTSPTTWDRYDSAKRKIIDSALSDLDSADAARVRNAILEADRAGLKRRFVASTLARISPAYYRAEAGNAVRPPRAADLERMLGIAYDIRSRRSHVLQDLGAEAWIFADGAETTFEVKFDRILTLAGLWRLTRHVVMRFVADAPKTQPEPWDYWGALPGQVQLQLAPQYWIGNAEAFDAWSAARWFNGAVEALLSWRSGESNDGFNLTAVVDKIEHIVPRLPDGDAKTTMVALHVLWHDSLRPQDRSTIAAEFTEKYGSCLDLPTPMAFTVGILCDRGIPVWTADQWSELASSRHAARRTGKEDPLPATIDALLQLEAADQLEAAGRHEEAVALAANAVEESPGNAAVIAWEQRLLSDDHDPDFDAHQFLYGRTSNANSGDETTAESGAVSDGPNAD</sequence>
<evidence type="ECO:0008006" key="4">
    <source>
        <dbReference type="Google" id="ProtNLM"/>
    </source>
</evidence>
<dbReference type="EMBL" id="JAUMSQ010000039">
    <property type="protein sequence ID" value="MDO3635761.1"/>
    <property type="molecule type" value="Genomic_DNA"/>
</dbReference>
<accession>A0ABT8UDA1</accession>
<evidence type="ECO:0000313" key="2">
    <source>
        <dbReference type="EMBL" id="MDO3635761.1"/>
    </source>
</evidence>
<feature type="region of interest" description="Disordered" evidence="1">
    <location>
        <begin position="580"/>
        <end position="611"/>
    </location>
</feature>